<dbReference type="EMBL" id="LR881466">
    <property type="protein sequence ID" value="CAD5316944.1"/>
    <property type="molecule type" value="Genomic_DNA"/>
</dbReference>
<dbReference type="ExpressionAtlas" id="A0A654EPN8">
    <property type="expression patterns" value="baseline and differential"/>
</dbReference>
<dbReference type="Pfam" id="PF15749">
    <property type="entry name" value="MRNIP"/>
    <property type="match status" value="1"/>
</dbReference>
<dbReference type="InterPro" id="IPR032739">
    <property type="entry name" value="MRNIP"/>
</dbReference>
<sequence>MASTLFIALQCYECSTMQVKQKKKSSNKWVCVICNQKQSVKKVFAQGYKAKELRFFVQSFNMSRKVADEEAHAVGDSFPEVYVEGEVNEEVNGRKKRSDWSQYLDFDSVNDRRRLAGEEDDVKIVTEMPSNMFKRPKLNKESNAGGSSSNTGGENKDSNEIFKPSFSRRSIKKPDFRSDEVVTRKKDMEERNLESERVTKPASKWDAYLIDDEGEHHAPPRFGVKKALKDDEVGGWDRAVMEINTEYQIVDDEVHPDFM</sequence>
<dbReference type="InterPro" id="IPR049472">
    <property type="entry name" value="MRNIP_N"/>
</dbReference>
<evidence type="ECO:0000313" key="6">
    <source>
        <dbReference type="Proteomes" id="UP000516314"/>
    </source>
</evidence>
<feature type="compositionally biased region" description="Low complexity" evidence="1">
    <location>
        <begin position="142"/>
        <end position="153"/>
    </location>
</feature>
<dbReference type="AlphaFoldDB" id="A0A654EPN8"/>
<feature type="region of interest" description="Disordered" evidence="1">
    <location>
        <begin position="126"/>
        <end position="164"/>
    </location>
</feature>
<protein>
    <submittedName>
        <fullName evidence="3">(thale cress) hypothetical protein</fullName>
    </submittedName>
</protein>
<dbReference type="Proteomes" id="UP000426265">
    <property type="component" value="Unassembled WGS sequence"/>
</dbReference>
<proteinExistence type="predicted"/>
<gene>
    <name evidence="4" type="ORF">AN1_LOCUS6205</name>
    <name evidence="3" type="ORF">AT9943_LOCUS5244</name>
</gene>
<evidence type="ECO:0000256" key="1">
    <source>
        <dbReference type="SAM" id="MobiDB-lite"/>
    </source>
</evidence>
<accession>A0A654EPN8</accession>
<dbReference type="EMBL" id="CACRSJ010000104">
    <property type="protein sequence ID" value="VYS50735.1"/>
    <property type="molecule type" value="Genomic_DNA"/>
</dbReference>
<dbReference type="PANTHER" id="PTHR15863">
    <property type="entry name" value="MRN COMPLEX-INTERACTING PROTEIN"/>
    <property type="match status" value="1"/>
</dbReference>
<evidence type="ECO:0000259" key="2">
    <source>
        <dbReference type="Pfam" id="PF15749"/>
    </source>
</evidence>
<feature type="domain" description="MRN complex-interacting protein N-terminal" evidence="2">
    <location>
        <begin position="9"/>
        <end position="91"/>
    </location>
</feature>
<reference evidence="3 6" key="2">
    <citation type="submission" date="2020-09" db="EMBL/GenBank/DDBJ databases">
        <authorList>
            <person name="Ashkenazy H."/>
        </authorList>
    </citation>
    <scope>NUCLEOTIDE SEQUENCE [LARGE SCALE GENOMIC DNA]</scope>
    <source>
        <strain evidence="6">cv. Cdm-0</strain>
    </source>
</reference>
<organism evidence="4 5">
    <name type="scientific">Arabidopsis thaliana</name>
    <name type="common">Mouse-ear cress</name>
    <dbReference type="NCBI Taxonomy" id="3702"/>
    <lineage>
        <taxon>Eukaryota</taxon>
        <taxon>Viridiplantae</taxon>
        <taxon>Streptophyta</taxon>
        <taxon>Embryophyta</taxon>
        <taxon>Tracheophyta</taxon>
        <taxon>Spermatophyta</taxon>
        <taxon>Magnoliopsida</taxon>
        <taxon>eudicotyledons</taxon>
        <taxon>Gunneridae</taxon>
        <taxon>Pentapetalae</taxon>
        <taxon>rosids</taxon>
        <taxon>malvids</taxon>
        <taxon>Brassicales</taxon>
        <taxon>Brassicaceae</taxon>
        <taxon>Camelineae</taxon>
        <taxon>Arabidopsis</taxon>
    </lineage>
</organism>
<reference evidence="4 5" key="1">
    <citation type="submission" date="2019-11" db="EMBL/GenBank/DDBJ databases">
        <authorList>
            <person name="Jiao W.-B."/>
            <person name="Schneeberger K."/>
        </authorList>
    </citation>
    <scope>NUCLEOTIDE SEQUENCE [LARGE SCALE GENOMIC DNA]</scope>
    <source>
        <strain evidence="5">cv. An-1</strain>
    </source>
</reference>
<dbReference type="PANTHER" id="PTHR15863:SF2">
    <property type="entry name" value="MRN COMPLEX-INTERACTING PROTEIN"/>
    <property type="match status" value="1"/>
</dbReference>
<dbReference type="Proteomes" id="UP000516314">
    <property type="component" value="Chromosome 1"/>
</dbReference>
<evidence type="ECO:0000313" key="3">
    <source>
        <dbReference type="EMBL" id="CAD5316944.1"/>
    </source>
</evidence>
<evidence type="ECO:0000313" key="5">
    <source>
        <dbReference type="Proteomes" id="UP000426265"/>
    </source>
</evidence>
<evidence type="ECO:0000313" key="4">
    <source>
        <dbReference type="EMBL" id="VYS50735.1"/>
    </source>
</evidence>
<name>A0A654EPN8_ARATH</name>